<dbReference type="InterPro" id="IPR017871">
    <property type="entry name" value="ABC_transporter-like_CS"/>
</dbReference>
<dbReference type="PROSITE" id="PS00211">
    <property type="entry name" value="ABC_TRANSPORTER_1"/>
    <property type="match status" value="1"/>
</dbReference>
<evidence type="ECO:0000256" key="1">
    <source>
        <dbReference type="ARBA" id="ARBA00022448"/>
    </source>
</evidence>
<evidence type="ECO:0000256" key="4">
    <source>
        <dbReference type="ARBA" id="ARBA00022967"/>
    </source>
</evidence>
<proteinExistence type="predicted"/>
<dbReference type="FunFam" id="3.40.50.300:FF:000134">
    <property type="entry name" value="Iron-enterobactin ABC transporter ATP-binding protein"/>
    <property type="match status" value="1"/>
</dbReference>
<protein>
    <submittedName>
        <fullName evidence="6">Putative siderophore transport system ATP-binding protein YusV</fullName>
    </submittedName>
</protein>
<accession>A0A645CCL5</accession>
<dbReference type="GO" id="GO:0016887">
    <property type="term" value="F:ATP hydrolysis activity"/>
    <property type="evidence" value="ECO:0007669"/>
    <property type="project" value="InterPro"/>
</dbReference>
<keyword evidence="2" id="KW-0547">Nucleotide-binding</keyword>
<evidence type="ECO:0000256" key="3">
    <source>
        <dbReference type="ARBA" id="ARBA00022840"/>
    </source>
</evidence>
<reference evidence="6" key="1">
    <citation type="submission" date="2019-08" db="EMBL/GenBank/DDBJ databases">
        <authorList>
            <person name="Kucharzyk K."/>
            <person name="Murdoch R.W."/>
            <person name="Higgins S."/>
            <person name="Loffler F."/>
        </authorList>
    </citation>
    <scope>NUCLEOTIDE SEQUENCE</scope>
</reference>
<dbReference type="Pfam" id="PF00005">
    <property type="entry name" value="ABC_tran"/>
    <property type="match status" value="1"/>
</dbReference>
<dbReference type="GO" id="GO:0005524">
    <property type="term" value="F:ATP binding"/>
    <property type="evidence" value="ECO:0007669"/>
    <property type="project" value="UniProtKB-KW"/>
</dbReference>
<evidence type="ECO:0000313" key="6">
    <source>
        <dbReference type="EMBL" id="MPM74622.1"/>
    </source>
</evidence>
<dbReference type="PROSITE" id="PS50893">
    <property type="entry name" value="ABC_TRANSPORTER_2"/>
    <property type="match status" value="1"/>
</dbReference>
<sequence length="265" mass="29916">MMDIKNLSFDYRDKIVLDQIDFSIKDGEILGILGPNGCGKTTLLGNLNRNLRPKIGCVLMGEKDLEDLKKKEIAREIAVIPQTNEVRFSFTVKEVVAMGRMPFQDSFAGESGRDLEIIENAMDRVGISEFTERFINTMSGGERQRVIIARALAQTPKILLMDEPTLHLDISAQFDVLNLIHDLSRKEKLTVVIVSHDLPMAARYCDRVMLIHNHRIHALGKTEDVLTPENMRTVFNVEADLVKDSKTGRNLVRLFDSCTNSEKST</sequence>
<gene>
    <name evidence="6" type="primary">yusV_19</name>
    <name evidence="6" type="ORF">SDC9_121610</name>
</gene>
<dbReference type="InterPro" id="IPR027417">
    <property type="entry name" value="P-loop_NTPase"/>
</dbReference>
<name>A0A645CCL5_9ZZZZ</name>
<organism evidence="6">
    <name type="scientific">bioreactor metagenome</name>
    <dbReference type="NCBI Taxonomy" id="1076179"/>
    <lineage>
        <taxon>unclassified sequences</taxon>
        <taxon>metagenomes</taxon>
        <taxon>ecological metagenomes</taxon>
    </lineage>
</organism>
<dbReference type="InterPro" id="IPR003439">
    <property type="entry name" value="ABC_transporter-like_ATP-bd"/>
</dbReference>
<dbReference type="CDD" id="cd03214">
    <property type="entry name" value="ABC_Iron-Siderophores_B12_Hemin"/>
    <property type="match status" value="1"/>
</dbReference>
<keyword evidence="1" id="KW-0813">Transport</keyword>
<feature type="domain" description="ABC transporter" evidence="5">
    <location>
        <begin position="2"/>
        <end position="238"/>
    </location>
</feature>
<keyword evidence="3 6" id="KW-0067">ATP-binding</keyword>
<keyword evidence="4" id="KW-1278">Translocase</keyword>
<dbReference type="AlphaFoldDB" id="A0A645CCL5"/>
<evidence type="ECO:0000259" key="5">
    <source>
        <dbReference type="PROSITE" id="PS50893"/>
    </source>
</evidence>
<dbReference type="SMART" id="SM00382">
    <property type="entry name" value="AAA"/>
    <property type="match status" value="1"/>
</dbReference>
<dbReference type="SUPFAM" id="SSF52540">
    <property type="entry name" value="P-loop containing nucleoside triphosphate hydrolases"/>
    <property type="match status" value="1"/>
</dbReference>
<dbReference type="EMBL" id="VSSQ01026087">
    <property type="protein sequence ID" value="MPM74622.1"/>
    <property type="molecule type" value="Genomic_DNA"/>
</dbReference>
<dbReference type="PANTHER" id="PTHR42794:SF1">
    <property type="entry name" value="HEMIN IMPORT ATP-BINDING PROTEIN HMUV"/>
    <property type="match status" value="1"/>
</dbReference>
<evidence type="ECO:0000256" key="2">
    <source>
        <dbReference type="ARBA" id="ARBA00022741"/>
    </source>
</evidence>
<dbReference type="Gene3D" id="3.40.50.300">
    <property type="entry name" value="P-loop containing nucleotide triphosphate hydrolases"/>
    <property type="match status" value="1"/>
</dbReference>
<comment type="caution">
    <text evidence="6">The sequence shown here is derived from an EMBL/GenBank/DDBJ whole genome shotgun (WGS) entry which is preliminary data.</text>
</comment>
<dbReference type="PANTHER" id="PTHR42794">
    <property type="entry name" value="HEMIN IMPORT ATP-BINDING PROTEIN HMUV"/>
    <property type="match status" value="1"/>
</dbReference>
<dbReference type="InterPro" id="IPR003593">
    <property type="entry name" value="AAA+_ATPase"/>
</dbReference>